<comment type="caution">
    <text evidence="1">The sequence shown here is derived from an EMBL/GenBank/DDBJ whole genome shotgun (WGS) entry which is preliminary data.</text>
</comment>
<evidence type="ECO:0000313" key="1">
    <source>
        <dbReference type="EMBL" id="MSS38749.1"/>
    </source>
</evidence>
<dbReference type="Proteomes" id="UP000429958">
    <property type="component" value="Unassembled WGS sequence"/>
</dbReference>
<dbReference type="EMBL" id="VUMD01000054">
    <property type="protein sequence ID" value="MSS38749.1"/>
    <property type="molecule type" value="Genomic_DNA"/>
</dbReference>
<keyword evidence="2" id="KW-1185">Reference proteome</keyword>
<dbReference type="RefSeq" id="WP_154474108.1">
    <property type="nucleotide sequence ID" value="NZ_VUMD01000054.1"/>
</dbReference>
<dbReference type="AlphaFoldDB" id="A0A7X2NPL4"/>
<organism evidence="1 2">
    <name type="scientific">Clostridium porci</name>
    <dbReference type="NCBI Taxonomy" id="2605778"/>
    <lineage>
        <taxon>Bacteria</taxon>
        <taxon>Bacillati</taxon>
        <taxon>Bacillota</taxon>
        <taxon>Clostridia</taxon>
        <taxon>Eubacteriales</taxon>
        <taxon>Clostridiaceae</taxon>
        <taxon>Clostridium</taxon>
    </lineage>
</organism>
<protein>
    <submittedName>
        <fullName evidence="1">Uncharacterized protein</fullName>
    </submittedName>
</protein>
<accession>A0A7X2NPL4</accession>
<name>A0A7X2NPL4_9CLOT</name>
<proteinExistence type="predicted"/>
<sequence>MRRLSKALIEQEQSETSVAICRAMALHDQCRVDMLQYHFVRLEHILAYINEKAGSIPPISDEYMYFG</sequence>
<gene>
    <name evidence="1" type="ORF">FYJ39_20200</name>
</gene>
<reference evidence="1 2" key="1">
    <citation type="submission" date="2019-08" db="EMBL/GenBank/DDBJ databases">
        <title>In-depth cultivation of the pig gut microbiome towards novel bacterial diversity and tailored functional studies.</title>
        <authorList>
            <person name="Wylensek D."/>
            <person name="Hitch T.C.A."/>
            <person name="Clavel T."/>
        </authorList>
    </citation>
    <scope>NUCLEOTIDE SEQUENCE [LARGE SCALE GENOMIC DNA]</scope>
    <source>
        <strain evidence="1 2">WCA-389-WT-23D1</strain>
    </source>
</reference>
<evidence type="ECO:0000313" key="2">
    <source>
        <dbReference type="Proteomes" id="UP000429958"/>
    </source>
</evidence>